<protein>
    <submittedName>
        <fullName evidence="2">G6760 protein</fullName>
    </submittedName>
</protein>
<keyword evidence="3" id="KW-1185">Reference proteome</keyword>
<feature type="domain" description="Exostosin GT47" evidence="1">
    <location>
        <begin position="1"/>
        <end position="64"/>
    </location>
</feature>
<sequence>MKAAWYTLMPRGDYTTRNSFFEALCAGSIPVVFDTDYFQHCAYNDVIDYSQFVNVMPLAEYMRNESMNAVEWLQDSHNMTSAALRLHKLKLGQISHIFQYSLNPVPNLTPHSSRVTKTEMKQAARASLVRLALES</sequence>
<evidence type="ECO:0000313" key="3">
    <source>
        <dbReference type="Proteomes" id="UP001497392"/>
    </source>
</evidence>
<name>A0ABP1G2R7_9CHLO</name>
<organism evidence="2 3">
    <name type="scientific">Coccomyxa viridis</name>
    <dbReference type="NCBI Taxonomy" id="1274662"/>
    <lineage>
        <taxon>Eukaryota</taxon>
        <taxon>Viridiplantae</taxon>
        <taxon>Chlorophyta</taxon>
        <taxon>core chlorophytes</taxon>
        <taxon>Trebouxiophyceae</taxon>
        <taxon>Trebouxiophyceae incertae sedis</taxon>
        <taxon>Coccomyxaceae</taxon>
        <taxon>Coccomyxa</taxon>
    </lineage>
</organism>
<dbReference type="Proteomes" id="UP001497392">
    <property type="component" value="Unassembled WGS sequence"/>
</dbReference>
<dbReference type="Pfam" id="PF03016">
    <property type="entry name" value="Exostosin_GT47"/>
    <property type="match status" value="1"/>
</dbReference>
<evidence type="ECO:0000259" key="1">
    <source>
        <dbReference type="Pfam" id="PF03016"/>
    </source>
</evidence>
<accession>A0ABP1G2R7</accession>
<dbReference type="InterPro" id="IPR040911">
    <property type="entry name" value="Exostosin_GT47"/>
</dbReference>
<reference evidence="2 3" key="1">
    <citation type="submission" date="2024-06" db="EMBL/GenBank/DDBJ databases">
        <authorList>
            <person name="Kraege A."/>
            <person name="Thomma B."/>
        </authorList>
    </citation>
    <scope>NUCLEOTIDE SEQUENCE [LARGE SCALE GENOMIC DNA]</scope>
</reference>
<evidence type="ECO:0000313" key="2">
    <source>
        <dbReference type="EMBL" id="CAL5224127.1"/>
    </source>
</evidence>
<comment type="caution">
    <text evidence="2">The sequence shown here is derived from an EMBL/GenBank/DDBJ whole genome shotgun (WGS) entry which is preliminary data.</text>
</comment>
<gene>
    <name evidence="2" type="primary">g6760</name>
    <name evidence="2" type="ORF">VP750_LOCUS5786</name>
</gene>
<dbReference type="EMBL" id="CAXHTA020000010">
    <property type="protein sequence ID" value="CAL5224127.1"/>
    <property type="molecule type" value="Genomic_DNA"/>
</dbReference>
<proteinExistence type="predicted"/>